<proteinExistence type="inferred from homology"/>
<organism evidence="4 5">
    <name type="scientific">Strongylus vulgaris</name>
    <name type="common">Blood worm</name>
    <dbReference type="NCBI Taxonomy" id="40348"/>
    <lineage>
        <taxon>Eukaryota</taxon>
        <taxon>Metazoa</taxon>
        <taxon>Ecdysozoa</taxon>
        <taxon>Nematoda</taxon>
        <taxon>Chromadorea</taxon>
        <taxon>Rhabditida</taxon>
        <taxon>Rhabditina</taxon>
        <taxon>Rhabditomorpha</taxon>
        <taxon>Strongyloidea</taxon>
        <taxon>Strongylidae</taxon>
        <taxon>Strongylus</taxon>
    </lineage>
</organism>
<keyword evidence="5" id="KW-1185">Reference proteome</keyword>
<dbReference type="GO" id="GO:0005829">
    <property type="term" value="C:cytosol"/>
    <property type="evidence" value="ECO:0007669"/>
    <property type="project" value="TreeGrafter"/>
</dbReference>
<dbReference type="OrthoDB" id="10258062at2759"/>
<comment type="similarity">
    <text evidence="1">Belongs to the TEL2 family.</text>
</comment>
<dbReference type="Proteomes" id="UP000270094">
    <property type="component" value="Unassembled WGS sequence"/>
</dbReference>
<accession>A0A3P7JRJ6</accession>
<dbReference type="EMBL" id="UYYB01118713">
    <property type="protein sequence ID" value="VDM82659.1"/>
    <property type="molecule type" value="Genomic_DNA"/>
</dbReference>
<dbReference type="AlphaFoldDB" id="A0A3P7JRJ6"/>
<dbReference type="InterPro" id="IPR038528">
    <property type="entry name" value="TEL2_C_sf"/>
</dbReference>
<dbReference type="InterPro" id="IPR051970">
    <property type="entry name" value="TEL2_Regulation"/>
</dbReference>
<dbReference type="Gene3D" id="1.25.40.720">
    <property type="entry name" value="Telomere length regulation protein 2, C-terminal domain"/>
    <property type="match status" value="1"/>
</dbReference>
<dbReference type="GO" id="GO:0051879">
    <property type="term" value="F:Hsp90 protein binding"/>
    <property type="evidence" value="ECO:0007669"/>
    <property type="project" value="TreeGrafter"/>
</dbReference>
<feature type="region of interest" description="Disordered" evidence="2">
    <location>
        <begin position="112"/>
        <end position="135"/>
    </location>
</feature>
<name>A0A3P7JRJ6_STRVU</name>
<feature type="domain" description="Telomere length regulation protein conserved" evidence="3">
    <location>
        <begin position="161"/>
        <end position="268"/>
    </location>
</feature>
<sequence length="297" mass="34569">MHLTRVVLAMGRWLNEFDMENKKEVWQKLFDTAIQGVEQRLANPDAVIRQSGMFVGETFSLWMGGERLEFEYQSDNWLDEMRSIRDGTNTEAVAAENLPPDEPVLEKVDMQLPTSSSSVANSQPYDSDDEEDFKPYDIPESERNVEILPADAEPERSAPPPNYIRDCMEQLDEKEKYEVFEAAFFALNDMIRRKAVGFVDIADRLAKNLVFLEDKFSTKKFEEIRKQCLISCLVMRPELAPKLGELVFSRNCSFFHRYMILECFLAAAKELSEFQKEPTRKVIEVPKEEKEEVNFWF</sequence>
<reference evidence="4 5" key="1">
    <citation type="submission" date="2018-11" db="EMBL/GenBank/DDBJ databases">
        <authorList>
            <consortium name="Pathogen Informatics"/>
        </authorList>
    </citation>
    <scope>NUCLEOTIDE SEQUENCE [LARGE SCALE GENOMIC DNA]</scope>
</reference>
<evidence type="ECO:0000313" key="5">
    <source>
        <dbReference type="Proteomes" id="UP000270094"/>
    </source>
</evidence>
<dbReference type="GO" id="GO:0051083">
    <property type="term" value="P:'de novo' cotranslational protein folding"/>
    <property type="evidence" value="ECO:0007669"/>
    <property type="project" value="TreeGrafter"/>
</dbReference>
<protein>
    <recommendedName>
        <fullName evidence="3">Telomere length regulation protein conserved domain-containing protein</fullName>
    </recommendedName>
</protein>
<evidence type="ECO:0000256" key="2">
    <source>
        <dbReference type="SAM" id="MobiDB-lite"/>
    </source>
</evidence>
<evidence type="ECO:0000313" key="4">
    <source>
        <dbReference type="EMBL" id="VDM82659.1"/>
    </source>
</evidence>
<dbReference type="InterPro" id="IPR019337">
    <property type="entry name" value="Telomere_length_regulation_dom"/>
</dbReference>
<dbReference type="PANTHER" id="PTHR15830:SF10">
    <property type="entry name" value="TELOMERE LENGTH REGULATION PROTEIN TEL2 HOMOLOG"/>
    <property type="match status" value="1"/>
</dbReference>
<dbReference type="Pfam" id="PF10193">
    <property type="entry name" value="Telomere_reg-2"/>
    <property type="match status" value="1"/>
</dbReference>
<dbReference type="PANTHER" id="PTHR15830">
    <property type="entry name" value="TELOMERE LENGTH REGULATION PROTEIN TEL2 FAMILY MEMBER"/>
    <property type="match status" value="1"/>
</dbReference>
<dbReference type="GO" id="GO:0042162">
    <property type="term" value="F:telomeric DNA binding"/>
    <property type="evidence" value="ECO:0007669"/>
    <property type="project" value="TreeGrafter"/>
</dbReference>
<evidence type="ECO:0000259" key="3">
    <source>
        <dbReference type="Pfam" id="PF10193"/>
    </source>
</evidence>
<feature type="compositionally biased region" description="Polar residues" evidence="2">
    <location>
        <begin position="112"/>
        <end position="125"/>
    </location>
</feature>
<gene>
    <name evidence="4" type="ORF">SVUK_LOCUS17657</name>
</gene>
<evidence type="ECO:0000256" key="1">
    <source>
        <dbReference type="ARBA" id="ARBA00006133"/>
    </source>
</evidence>